<reference evidence="2 3" key="1">
    <citation type="journal article" date="2013" name="Genome Biol.">
        <title>Genomic analysis reveals key aspects of prokaryotic symbiosis in the phototrophic consortium "Chlorochromatium aggregatum".</title>
        <authorList>
            <person name="Liu Z."/>
            <person name="Muller J."/>
            <person name="Li T."/>
            <person name="Alvey R.M."/>
            <person name="Vogl K."/>
            <person name="Frigaard N.U."/>
            <person name="Rockwell N.C."/>
            <person name="Boyd E.S."/>
            <person name="Tomsho L.P."/>
            <person name="Schuster S.C."/>
            <person name="Henke P."/>
            <person name="Rohde M."/>
            <person name="Overmann J."/>
            <person name="Bryant D.A."/>
        </authorList>
    </citation>
    <scope>NUCLEOTIDE SEQUENCE [LARGE SCALE GENOMIC DNA]</scope>
    <source>
        <strain evidence="2">CR</strain>
    </source>
</reference>
<name>U5NBJ3_9BURK</name>
<organism evidence="2 3">
    <name type="scientific">Candidatus Symbiobacter mobilis CR</name>
    <dbReference type="NCBI Taxonomy" id="946483"/>
    <lineage>
        <taxon>Bacteria</taxon>
        <taxon>Pseudomonadati</taxon>
        <taxon>Pseudomonadota</taxon>
        <taxon>Betaproteobacteria</taxon>
        <taxon>Burkholderiales</taxon>
        <taxon>Comamonadaceae</taxon>
    </lineage>
</organism>
<keyword evidence="1" id="KW-0472">Membrane</keyword>
<dbReference type="InterPro" id="IPR007460">
    <property type="entry name" value="BrnT_toxin"/>
</dbReference>
<protein>
    <recommendedName>
        <fullName evidence="4">BrnT family toxin</fullName>
    </recommendedName>
</protein>
<keyword evidence="1" id="KW-0812">Transmembrane</keyword>
<dbReference type="Proteomes" id="UP000017184">
    <property type="component" value="Chromosome"/>
</dbReference>
<dbReference type="KEGG" id="cbx:Cenrod_1458"/>
<gene>
    <name evidence="2" type="ORF">Cenrod_1458</name>
</gene>
<evidence type="ECO:0000313" key="3">
    <source>
        <dbReference type="Proteomes" id="UP000017184"/>
    </source>
</evidence>
<evidence type="ECO:0000256" key="1">
    <source>
        <dbReference type="SAM" id="Phobius"/>
    </source>
</evidence>
<dbReference type="Gene3D" id="3.10.450.530">
    <property type="entry name" value="Ribonuclease toxin, BrnT, of type II toxin-antitoxin system"/>
    <property type="match status" value="1"/>
</dbReference>
<dbReference type="Pfam" id="PF04365">
    <property type="entry name" value="BrnT_toxin"/>
    <property type="match status" value="1"/>
</dbReference>
<proteinExistence type="predicted"/>
<dbReference type="eggNOG" id="COG2929">
    <property type="taxonomic scope" value="Bacteria"/>
</dbReference>
<dbReference type="STRING" id="946483.Cenrod_1458"/>
<keyword evidence="1" id="KW-1133">Transmembrane helix</keyword>
<dbReference type="OrthoDB" id="9798158at2"/>
<sequence>MNTRYFWDDAKRQGNLEKHGLDFSDADLVLTSNYRLDLPSERNGERRVQSFAYVFEVLTVLTVVFLPGAEGLRIISFRRANRSEREVYHDWLDHDWLENNGDDI</sequence>
<dbReference type="RefSeq" id="WP_022773076.1">
    <property type="nucleotide sequence ID" value="NC_022576.1"/>
</dbReference>
<feature type="transmembrane region" description="Helical" evidence="1">
    <location>
        <begin position="50"/>
        <end position="69"/>
    </location>
</feature>
<keyword evidence="3" id="KW-1185">Reference proteome</keyword>
<evidence type="ECO:0008006" key="4">
    <source>
        <dbReference type="Google" id="ProtNLM"/>
    </source>
</evidence>
<accession>U5NBJ3</accession>
<evidence type="ECO:0000313" key="2">
    <source>
        <dbReference type="EMBL" id="AGX87544.1"/>
    </source>
</evidence>
<dbReference type="EMBL" id="CP004885">
    <property type="protein sequence ID" value="AGX87544.1"/>
    <property type="molecule type" value="Genomic_DNA"/>
</dbReference>
<dbReference type="InterPro" id="IPR038573">
    <property type="entry name" value="BrnT_sf"/>
</dbReference>
<dbReference type="HOGENOM" id="CLU_149290_2_0_4"/>
<dbReference type="AlphaFoldDB" id="U5NBJ3"/>